<evidence type="ECO:0000313" key="1">
    <source>
        <dbReference type="EMBL" id="RKU49141.1"/>
    </source>
</evidence>
<keyword evidence="2" id="KW-1185">Reference proteome</keyword>
<protein>
    <submittedName>
        <fullName evidence="1">Uncharacterized protein</fullName>
    </submittedName>
</protein>
<organism evidence="1 2">
    <name type="scientific">Coniochaeta pulveracea</name>
    <dbReference type="NCBI Taxonomy" id="177199"/>
    <lineage>
        <taxon>Eukaryota</taxon>
        <taxon>Fungi</taxon>
        <taxon>Dikarya</taxon>
        <taxon>Ascomycota</taxon>
        <taxon>Pezizomycotina</taxon>
        <taxon>Sordariomycetes</taxon>
        <taxon>Sordariomycetidae</taxon>
        <taxon>Coniochaetales</taxon>
        <taxon>Coniochaetaceae</taxon>
        <taxon>Coniochaeta</taxon>
    </lineage>
</organism>
<name>A0A420YMT0_9PEZI</name>
<comment type="caution">
    <text evidence="1">The sequence shown here is derived from an EMBL/GenBank/DDBJ whole genome shotgun (WGS) entry which is preliminary data.</text>
</comment>
<dbReference type="AlphaFoldDB" id="A0A420YMT0"/>
<gene>
    <name evidence="1" type="ORF">DL546_008121</name>
</gene>
<reference evidence="1 2" key="1">
    <citation type="submission" date="2018-08" db="EMBL/GenBank/DDBJ databases">
        <title>Draft genome of the lignicolous fungus Coniochaeta pulveracea.</title>
        <authorList>
            <person name="Borstlap C.J."/>
            <person name="De Witt R.N."/>
            <person name="Botha A."/>
            <person name="Volschenk H."/>
        </authorList>
    </citation>
    <scope>NUCLEOTIDE SEQUENCE [LARGE SCALE GENOMIC DNA]</scope>
    <source>
        <strain evidence="1 2">CAB683</strain>
    </source>
</reference>
<dbReference type="Proteomes" id="UP000275385">
    <property type="component" value="Unassembled WGS sequence"/>
</dbReference>
<proteinExistence type="predicted"/>
<accession>A0A420YMT0</accession>
<sequence>MGSFHRLVDRTKFALDSTSHLMHPDFERIMEDDYPFDMHVKFVGPFYDTGLARNPSFSSNFNTFLKINAQPGRPKEFGLFFLDNVQNTACFILRLLTDEVGLTPEIIKEAELDPLVVDWGNRICRETSIAEEEGYQMANPKNGKTGLWPARILQKRQGDEMEARLCVRMVALVIRSLQRFALRARTGKTTARFRILPYELELDVLQWARAWSQWSLPRSRKSPSRDSLVDLGVLLMDG</sequence>
<evidence type="ECO:0000313" key="2">
    <source>
        <dbReference type="Proteomes" id="UP000275385"/>
    </source>
</evidence>
<dbReference type="EMBL" id="QVQW01000002">
    <property type="protein sequence ID" value="RKU49141.1"/>
    <property type="molecule type" value="Genomic_DNA"/>
</dbReference>